<dbReference type="InterPro" id="IPR013766">
    <property type="entry name" value="Thioredoxin_domain"/>
</dbReference>
<evidence type="ECO:0000313" key="7">
    <source>
        <dbReference type="Proteomes" id="UP000054498"/>
    </source>
</evidence>
<dbReference type="KEGG" id="mng:MNEG_6637"/>
<evidence type="ECO:0000259" key="5">
    <source>
        <dbReference type="PROSITE" id="PS51352"/>
    </source>
</evidence>
<evidence type="ECO:0000256" key="3">
    <source>
        <dbReference type="ARBA" id="ARBA00023002"/>
    </source>
</evidence>
<keyword evidence="3 4" id="KW-0560">Oxidoreductase</keyword>
<comment type="similarity">
    <text evidence="1 4">Belongs to the glutathione peroxidase family.</text>
</comment>
<dbReference type="Pfam" id="PF00255">
    <property type="entry name" value="GSHPx"/>
    <property type="match status" value="1"/>
</dbReference>
<dbReference type="PRINTS" id="PR01011">
    <property type="entry name" value="GLUTPROXDASE"/>
</dbReference>
<evidence type="ECO:0000256" key="2">
    <source>
        <dbReference type="ARBA" id="ARBA00022559"/>
    </source>
</evidence>
<feature type="domain" description="Thioredoxin" evidence="5">
    <location>
        <begin position="41"/>
        <end position="203"/>
    </location>
</feature>
<dbReference type="RefSeq" id="XP_013900345.1">
    <property type="nucleotide sequence ID" value="XM_014044891.1"/>
</dbReference>
<dbReference type="GO" id="GO:0004601">
    <property type="term" value="F:peroxidase activity"/>
    <property type="evidence" value="ECO:0007669"/>
    <property type="project" value="UniProtKB-KW"/>
</dbReference>
<organism evidence="6 7">
    <name type="scientific">Monoraphidium neglectum</name>
    <dbReference type="NCBI Taxonomy" id="145388"/>
    <lineage>
        <taxon>Eukaryota</taxon>
        <taxon>Viridiplantae</taxon>
        <taxon>Chlorophyta</taxon>
        <taxon>core chlorophytes</taxon>
        <taxon>Chlorophyceae</taxon>
        <taxon>CS clade</taxon>
        <taxon>Sphaeropleales</taxon>
        <taxon>Selenastraceae</taxon>
        <taxon>Monoraphidium</taxon>
    </lineage>
</organism>
<keyword evidence="2 4" id="KW-0575">Peroxidase</keyword>
<dbReference type="Proteomes" id="UP000054498">
    <property type="component" value="Unassembled WGS sequence"/>
</dbReference>
<dbReference type="AlphaFoldDB" id="A0A0D2N5T1"/>
<keyword evidence="7" id="KW-1185">Reference proteome</keyword>
<dbReference type="InterPro" id="IPR029759">
    <property type="entry name" value="GPX_AS"/>
</dbReference>
<dbReference type="PROSITE" id="PS51355">
    <property type="entry name" value="GLUTATHIONE_PEROXID_3"/>
    <property type="match status" value="1"/>
</dbReference>
<dbReference type="OrthoDB" id="446890at2759"/>
<sequence length="204" mass="22153">MISAQVAPRAFARNTVARGSFGSRKPAVACNAILGGLFTKPTTEEGFYSYKVKSIEGKDVNLSQYKGKVVLVVNTASACGFTPQFAELQGVYDKYKNKGFVVLGFPCNQFGAQDPGSNSEIKSFAKSNYNVTFPLFSKVDVNGASADPLFDFLKNEKAGLFGSKDIKWNFSKFLVDKEGEVVGRYAPTTTPAQLEKEIEKLIAA</sequence>
<dbReference type="Gene3D" id="3.40.30.10">
    <property type="entry name" value="Glutaredoxin"/>
    <property type="match status" value="1"/>
</dbReference>
<dbReference type="FunFam" id="3.40.30.10:FF:000010">
    <property type="entry name" value="Glutathione peroxidase"/>
    <property type="match status" value="1"/>
</dbReference>
<dbReference type="PANTHER" id="PTHR11592">
    <property type="entry name" value="GLUTATHIONE PEROXIDASE"/>
    <property type="match status" value="1"/>
</dbReference>
<protein>
    <recommendedName>
        <fullName evidence="4">Glutathione peroxidase</fullName>
    </recommendedName>
</protein>
<dbReference type="InterPro" id="IPR036249">
    <property type="entry name" value="Thioredoxin-like_sf"/>
</dbReference>
<dbReference type="GeneID" id="25739513"/>
<dbReference type="PROSITE" id="PS00763">
    <property type="entry name" value="GLUTATHIONE_PEROXID_2"/>
    <property type="match status" value="1"/>
</dbReference>
<dbReference type="InterPro" id="IPR000889">
    <property type="entry name" value="Glutathione_peroxidase"/>
</dbReference>
<name>A0A0D2N5T1_9CHLO</name>
<evidence type="ECO:0000313" key="6">
    <source>
        <dbReference type="EMBL" id="KIZ01326.1"/>
    </source>
</evidence>
<evidence type="ECO:0000256" key="4">
    <source>
        <dbReference type="RuleBase" id="RU000499"/>
    </source>
</evidence>
<proteinExistence type="inferred from homology"/>
<dbReference type="EMBL" id="KK101316">
    <property type="protein sequence ID" value="KIZ01326.1"/>
    <property type="molecule type" value="Genomic_DNA"/>
</dbReference>
<dbReference type="InterPro" id="IPR029760">
    <property type="entry name" value="GPX_CS"/>
</dbReference>
<dbReference type="CDD" id="cd00340">
    <property type="entry name" value="GSH_Peroxidase"/>
    <property type="match status" value="1"/>
</dbReference>
<dbReference type="PROSITE" id="PS51352">
    <property type="entry name" value="THIOREDOXIN_2"/>
    <property type="match status" value="1"/>
</dbReference>
<evidence type="ECO:0000256" key="1">
    <source>
        <dbReference type="ARBA" id="ARBA00006926"/>
    </source>
</evidence>
<dbReference type="PANTHER" id="PTHR11592:SF78">
    <property type="entry name" value="GLUTATHIONE PEROXIDASE"/>
    <property type="match status" value="1"/>
</dbReference>
<dbReference type="STRING" id="145388.A0A0D2N5T1"/>
<reference evidence="6 7" key="1">
    <citation type="journal article" date="2013" name="BMC Genomics">
        <title>Reconstruction of the lipid metabolism for the microalga Monoraphidium neglectum from its genome sequence reveals characteristics suitable for biofuel production.</title>
        <authorList>
            <person name="Bogen C."/>
            <person name="Al-Dilaimi A."/>
            <person name="Albersmeier A."/>
            <person name="Wichmann J."/>
            <person name="Grundmann M."/>
            <person name="Rupp O."/>
            <person name="Lauersen K.J."/>
            <person name="Blifernez-Klassen O."/>
            <person name="Kalinowski J."/>
            <person name="Goesmann A."/>
            <person name="Mussgnug J.H."/>
            <person name="Kruse O."/>
        </authorList>
    </citation>
    <scope>NUCLEOTIDE SEQUENCE [LARGE SCALE GENOMIC DNA]</scope>
    <source>
        <strain evidence="6 7">SAG 48.87</strain>
    </source>
</reference>
<dbReference type="GO" id="GO:0006979">
    <property type="term" value="P:response to oxidative stress"/>
    <property type="evidence" value="ECO:0007669"/>
    <property type="project" value="InterPro"/>
</dbReference>
<accession>A0A0D2N5T1</accession>
<gene>
    <name evidence="6" type="ORF">MNEG_6637</name>
</gene>
<dbReference type="SUPFAM" id="SSF52833">
    <property type="entry name" value="Thioredoxin-like"/>
    <property type="match status" value="1"/>
</dbReference>
<dbReference type="PROSITE" id="PS00460">
    <property type="entry name" value="GLUTATHIONE_PEROXID_1"/>
    <property type="match status" value="1"/>
</dbReference>